<keyword evidence="1" id="KW-1133">Transmembrane helix</keyword>
<keyword evidence="1" id="KW-0472">Membrane</keyword>
<evidence type="ECO:0000313" key="3">
    <source>
        <dbReference type="EMBL" id="CAB3398441.1"/>
    </source>
</evidence>
<name>A0A8S1ECQ1_9PELO</name>
<sequence length="207" mass="23224">MKRGTKICVGCNILCAVCVLLVVAAVVGTFILFVQHHSKEKVICTRHEAIVAERCVQLDSELGASIAEINATDTILLPPSNYSKIHGLCEQVEECARQIHCKEIRRAFFEMTVCSFVHFYVTEFAECANKLIAKKDDVQCLGELFNPKEKTIDEMCVSWRKVTPCVKAAIRENCNDRLGILQMRYENQARKGDAVFCEDQVASAPLH</sequence>
<dbReference type="PANTHER" id="PTHR37429:SF1">
    <property type="entry name" value="DUF19 DOMAIN-CONTAINING PROTEIN"/>
    <property type="match status" value="1"/>
</dbReference>
<dbReference type="AlphaFoldDB" id="A0A8S1ECQ1"/>
<proteinExistence type="predicted"/>
<dbReference type="EMBL" id="CADEPM010000001">
    <property type="protein sequence ID" value="CAB3398441.1"/>
    <property type="molecule type" value="Genomic_DNA"/>
</dbReference>
<keyword evidence="1" id="KW-0812">Transmembrane</keyword>
<evidence type="ECO:0000256" key="1">
    <source>
        <dbReference type="SAM" id="Phobius"/>
    </source>
</evidence>
<reference evidence="3 4" key="1">
    <citation type="submission" date="2020-04" db="EMBL/GenBank/DDBJ databases">
        <authorList>
            <person name="Laetsch R D."/>
            <person name="Stevens L."/>
            <person name="Kumar S."/>
            <person name="Blaxter L. M."/>
        </authorList>
    </citation>
    <scope>NUCLEOTIDE SEQUENCE [LARGE SCALE GENOMIC DNA]</scope>
</reference>
<accession>A0A8S1ECQ1</accession>
<feature type="domain" description="T20D4.11-like" evidence="2">
    <location>
        <begin position="44"/>
        <end position="177"/>
    </location>
</feature>
<feature type="transmembrane region" description="Helical" evidence="1">
    <location>
        <begin position="7"/>
        <end position="34"/>
    </location>
</feature>
<dbReference type="InterPro" id="IPR002542">
    <property type="entry name" value="T20D4.11-like_dom"/>
</dbReference>
<evidence type="ECO:0000259" key="2">
    <source>
        <dbReference type="Pfam" id="PF01579"/>
    </source>
</evidence>
<dbReference type="PANTHER" id="PTHR37429">
    <property type="entry name" value="PROTEIN CBG19148-RELATED"/>
    <property type="match status" value="1"/>
</dbReference>
<keyword evidence="4" id="KW-1185">Reference proteome</keyword>
<gene>
    <name evidence="3" type="ORF">CBOVIS_LOCUS1714</name>
</gene>
<protein>
    <recommendedName>
        <fullName evidence="2">T20D4.11-like domain-containing protein</fullName>
    </recommendedName>
</protein>
<evidence type="ECO:0000313" key="4">
    <source>
        <dbReference type="Proteomes" id="UP000494206"/>
    </source>
</evidence>
<dbReference type="Pfam" id="PF01579">
    <property type="entry name" value="DUF19"/>
    <property type="match status" value="1"/>
</dbReference>
<dbReference type="Proteomes" id="UP000494206">
    <property type="component" value="Unassembled WGS sequence"/>
</dbReference>
<comment type="caution">
    <text evidence="3">The sequence shown here is derived from an EMBL/GenBank/DDBJ whole genome shotgun (WGS) entry which is preliminary data.</text>
</comment>
<dbReference type="OrthoDB" id="5785034at2759"/>
<organism evidence="3 4">
    <name type="scientific">Caenorhabditis bovis</name>
    <dbReference type="NCBI Taxonomy" id="2654633"/>
    <lineage>
        <taxon>Eukaryota</taxon>
        <taxon>Metazoa</taxon>
        <taxon>Ecdysozoa</taxon>
        <taxon>Nematoda</taxon>
        <taxon>Chromadorea</taxon>
        <taxon>Rhabditida</taxon>
        <taxon>Rhabditina</taxon>
        <taxon>Rhabditomorpha</taxon>
        <taxon>Rhabditoidea</taxon>
        <taxon>Rhabditidae</taxon>
        <taxon>Peloderinae</taxon>
        <taxon>Caenorhabditis</taxon>
    </lineage>
</organism>